<evidence type="ECO:0000313" key="5">
    <source>
        <dbReference type="Proteomes" id="UP000636709"/>
    </source>
</evidence>
<dbReference type="Gene3D" id="1.25.40.420">
    <property type="match status" value="1"/>
</dbReference>
<proteinExistence type="inferred from homology"/>
<feature type="domain" description="BTB" evidence="3">
    <location>
        <begin position="182"/>
        <end position="251"/>
    </location>
</feature>
<dbReference type="Pfam" id="PF00651">
    <property type="entry name" value="BTB"/>
    <property type="match status" value="2"/>
</dbReference>
<evidence type="ECO:0000256" key="1">
    <source>
        <dbReference type="ARBA" id="ARBA00004906"/>
    </source>
</evidence>
<dbReference type="Proteomes" id="UP000636709">
    <property type="component" value="Unassembled WGS sequence"/>
</dbReference>
<sequence>MNHSCSKVREAVSSTIRLHIEGFSITRASIKDDDVAVCFRSRCHVDGHDWEIRFHPTLYVHDGQWYCPALDLVFLGESRTTVMATLSCKVIDRQVCYYGYEDYDFVPFEESKTVPSAFRRPMDQSLPLYIGVGKAEDKYDFHSSLTVDCGVREPAAAEGAIAVPSSGIAQHLGELLRGKGGSDVTLFVSGETFAAHKSVLAARCSVFMAKFFTGRGEDNSLQRVVEIQDMDAAVFKAMLRFIYTDEASELDVKLDAAAMTFAQHLLIAAGRYGLDRLKVMCERTIALGMDASTVASTLALAEQRNFPRLKAKCINFIAEGSPENLDAVLATEGDLKDIRVTASDLHQHLNGFLQSQAGADITFCMCGESFAAHKNILAARSPVFKAEFFGEMEEKTYQCVEIQDMDAQAVAGTVMAQHLLVAADRFGLDRLKVICEHRLSICISIDTVASTFALAELFNCSQLKTKCIEFINRGSPENLDAVTATEGYRHLEESNSFNELSSRFERWGEPVVMGDITIDP</sequence>
<dbReference type="Gene3D" id="3.30.710.10">
    <property type="entry name" value="Potassium Channel Kv1.1, Chain A"/>
    <property type="match status" value="2"/>
</dbReference>
<name>A0A835ABM0_9POAL</name>
<dbReference type="PANTHER" id="PTHR26379:SF180">
    <property type="entry name" value="TRAF TRANSCRIPTION FACTOR"/>
    <property type="match status" value="1"/>
</dbReference>
<dbReference type="SMART" id="SM00225">
    <property type="entry name" value="BTB"/>
    <property type="match status" value="2"/>
</dbReference>
<comment type="pathway">
    <text evidence="1">Protein modification; protein ubiquitination.</text>
</comment>
<evidence type="ECO:0000259" key="3">
    <source>
        <dbReference type="PROSITE" id="PS50097"/>
    </source>
</evidence>
<organism evidence="4 5">
    <name type="scientific">Digitaria exilis</name>
    <dbReference type="NCBI Taxonomy" id="1010633"/>
    <lineage>
        <taxon>Eukaryota</taxon>
        <taxon>Viridiplantae</taxon>
        <taxon>Streptophyta</taxon>
        <taxon>Embryophyta</taxon>
        <taxon>Tracheophyta</taxon>
        <taxon>Spermatophyta</taxon>
        <taxon>Magnoliopsida</taxon>
        <taxon>Liliopsida</taxon>
        <taxon>Poales</taxon>
        <taxon>Poaceae</taxon>
        <taxon>PACMAD clade</taxon>
        <taxon>Panicoideae</taxon>
        <taxon>Panicodae</taxon>
        <taxon>Paniceae</taxon>
        <taxon>Anthephorinae</taxon>
        <taxon>Digitaria</taxon>
    </lineage>
</organism>
<accession>A0A835ABM0</accession>
<dbReference type="OrthoDB" id="6359816at2759"/>
<dbReference type="Gene3D" id="6.10.250.3030">
    <property type="match status" value="1"/>
</dbReference>
<evidence type="ECO:0000313" key="4">
    <source>
        <dbReference type="EMBL" id="KAF8661059.1"/>
    </source>
</evidence>
<dbReference type="InterPro" id="IPR011333">
    <property type="entry name" value="SKP1/BTB/POZ_sf"/>
</dbReference>
<dbReference type="PROSITE" id="PS50097">
    <property type="entry name" value="BTB"/>
    <property type="match status" value="2"/>
</dbReference>
<comment type="caution">
    <text evidence="4">The sequence shown here is derived from an EMBL/GenBank/DDBJ whole genome shotgun (WGS) entry which is preliminary data.</text>
</comment>
<gene>
    <name evidence="4" type="ORF">HU200_057157</name>
</gene>
<dbReference type="EMBL" id="JACEFO010002416">
    <property type="protein sequence ID" value="KAF8661059.1"/>
    <property type="molecule type" value="Genomic_DNA"/>
</dbReference>
<feature type="domain" description="BTB" evidence="3">
    <location>
        <begin position="359"/>
        <end position="410"/>
    </location>
</feature>
<protein>
    <recommendedName>
        <fullName evidence="3">BTB domain-containing protein</fullName>
    </recommendedName>
</protein>
<dbReference type="SUPFAM" id="SSF54695">
    <property type="entry name" value="POZ domain"/>
    <property type="match status" value="2"/>
</dbReference>
<dbReference type="InterPro" id="IPR045005">
    <property type="entry name" value="BPM1-6"/>
</dbReference>
<comment type="similarity">
    <text evidence="2">Belongs to the Tdpoz family.</text>
</comment>
<dbReference type="GO" id="GO:0016567">
    <property type="term" value="P:protein ubiquitination"/>
    <property type="evidence" value="ECO:0007669"/>
    <property type="project" value="InterPro"/>
</dbReference>
<dbReference type="InterPro" id="IPR000210">
    <property type="entry name" value="BTB/POZ_dom"/>
</dbReference>
<keyword evidence="5" id="KW-1185">Reference proteome</keyword>
<dbReference type="AlphaFoldDB" id="A0A835ABM0"/>
<dbReference type="Pfam" id="PF24570">
    <property type="entry name" value="BACK_BPM_SPOP"/>
    <property type="match status" value="2"/>
</dbReference>
<reference evidence="4" key="1">
    <citation type="submission" date="2020-07" db="EMBL/GenBank/DDBJ databases">
        <title>Genome sequence and genetic diversity analysis of an under-domesticated orphan crop, white fonio (Digitaria exilis).</title>
        <authorList>
            <person name="Bennetzen J.L."/>
            <person name="Chen S."/>
            <person name="Ma X."/>
            <person name="Wang X."/>
            <person name="Yssel A.E.J."/>
            <person name="Chaluvadi S.R."/>
            <person name="Johnson M."/>
            <person name="Gangashetty P."/>
            <person name="Hamidou F."/>
            <person name="Sanogo M.D."/>
            <person name="Zwaenepoel A."/>
            <person name="Wallace J."/>
            <person name="Van De Peer Y."/>
            <person name="Van Deynze A."/>
        </authorList>
    </citation>
    <scope>NUCLEOTIDE SEQUENCE</scope>
    <source>
        <tissue evidence="4">Leaves</tissue>
    </source>
</reference>
<dbReference type="PANTHER" id="PTHR26379">
    <property type="entry name" value="BTB/POZ AND MATH DOMAIN-CONTAINING PROTEIN 1"/>
    <property type="match status" value="1"/>
</dbReference>
<dbReference type="InterPro" id="IPR056423">
    <property type="entry name" value="BACK_BPM_SPOP"/>
</dbReference>
<evidence type="ECO:0000256" key="2">
    <source>
        <dbReference type="ARBA" id="ARBA00010846"/>
    </source>
</evidence>